<dbReference type="InterPro" id="IPR036259">
    <property type="entry name" value="MFS_trans_sf"/>
</dbReference>
<feature type="transmembrane region" description="Helical" evidence="7">
    <location>
        <begin position="414"/>
        <end position="432"/>
    </location>
</feature>
<feature type="transmembrane region" description="Helical" evidence="7">
    <location>
        <begin position="287"/>
        <end position="311"/>
    </location>
</feature>
<keyword evidence="6 7" id="KW-0472">Membrane</keyword>
<evidence type="ECO:0000256" key="6">
    <source>
        <dbReference type="ARBA" id="ARBA00023136"/>
    </source>
</evidence>
<feature type="non-terminal residue" evidence="9">
    <location>
        <position position="1"/>
    </location>
</feature>
<feature type="transmembrane region" description="Helical" evidence="7">
    <location>
        <begin position="253"/>
        <end position="275"/>
    </location>
</feature>
<feature type="transmembrane region" description="Helical" evidence="7">
    <location>
        <begin position="86"/>
        <end position="104"/>
    </location>
</feature>
<dbReference type="InterPro" id="IPR020846">
    <property type="entry name" value="MFS_dom"/>
</dbReference>
<dbReference type="PROSITE" id="PS00216">
    <property type="entry name" value="SUGAR_TRANSPORT_1"/>
    <property type="match status" value="1"/>
</dbReference>
<keyword evidence="3" id="KW-0813">Transport</keyword>
<name>A0A0F9MHF3_9ZZZZ</name>
<feature type="transmembrane region" description="Helical" evidence="7">
    <location>
        <begin position="53"/>
        <end position="74"/>
    </location>
</feature>
<organism evidence="9">
    <name type="scientific">marine sediment metagenome</name>
    <dbReference type="NCBI Taxonomy" id="412755"/>
    <lineage>
        <taxon>unclassified sequences</taxon>
        <taxon>metagenomes</taxon>
        <taxon>ecological metagenomes</taxon>
    </lineage>
</organism>
<accession>A0A0F9MHF3</accession>
<feature type="transmembrane region" description="Helical" evidence="7">
    <location>
        <begin position="318"/>
        <end position="340"/>
    </location>
</feature>
<dbReference type="InterPro" id="IPR003663">
    <property type="entry name" value="Sugar/inositol_transpt"/>
</dbReference>
<dbReference type="PROSITE" id="PS50850">
    <property type="entry name" value="MFS"/>
    <property type="match status" value="1"/>
</dbReference>
<dbReference type="InterPro" id="IPR005828">
    <property type="entry name" value="MFS_sugar_transport-like"/>
</dbReference>
<comment type="subcellular location">
    <subcellularLocation>
        <location evidence="1">Membrane</location>
        <topology evidence="1">Multi-pass membrane protein</topology>
    </subcellularLocation>
</comment>
<dbReference type="PANTHER" id="PTHR48020">
    <property type="entry name" value="PROTON MYO-INOSITOL COTRANSPORTER"/>
    <property type="match status" value="1"/>
</dbReference>
<dbReference type="InterPro" id="IPR005829">
    <property type="entry name" value="Sugar_transporter_CS"/>
</dbReference>
<reference evidence="9" key="1">
    <citation type="journal article" date="2015" name="Nature">
        <title>Complex archaea that bridge the gap between prokaryotes and eukaryotes.</title>
        <authorList>
            <person name="Spang A."/>
            <person name="Saw J.H."/>
            <person name="Jorgensen S.L."/>
            <person name="Zaremba-Niedzwiedzka K."/>
            <person name="Martijn J."/>
            <person name="Lind A.E."/>
            <person name="van Eijk R."/>
            <person name="Schleper C."/>
            <person name="Guy L."/>
            <person name="Ettema T.J."/>
        </authorList>
    </citation>
    <scope>NUCLEOTIDE SEQUENCE</scope>
</reference>
<evidence type="ECO:0000256" key="5">
    <source>
        <dbReference type="ARBA" id="ARBA00022989"/>
    </source>
</evidence>
<protein>
    <recommendedName>
        <fullName evidence="8">Major facilitator superfamily (MFS) profile domain-containing protein</fullName>
    </recommendedName>
</protein>
<dbReference type="PROSITE" id="PS00217">
    <property type="entry name" value="SUGAR_TRANSPORT_2"/>
    <property type="match status" value="1"/>
</dbReference>
<feature type="transmembrane region" description="Helical" evidence="7">
    <location>
        <begin position="144"/>
        <end position="162"/>
    </location>
</feature>
<keyword evidence="4 7" id="KW-0812">Transmembrane</keyword>
<evidence type="ECO:0000256" key="1">
    <source>
        <dbReference type="ARBA" id="ARBA00004141"/>
    </source>
</evidence>
<feature type="transmembrane region" description="Helical" evidence="7">
    <location>
        <begin position="174"/>
        <end position="195"/>
    </location>
</feature>
<dbReference type="NCBIfam" id="TIGR00879">
    <property type="entry name" value="SP"/>
    <property type="match status" value="1"/>
</dbReference>
<gene>
    <name evidence="9" type="ORF">LCGC14_1155060</name>
</gene>
<dbReference type="PANTHER" id="PTHR48020:SF12">
    <property type="entry name" value="PROTON MYO-INOSITOL COTRANSPORTER"/>
    <property type="match status" value="1"/>
</dbReference>
<dbReference type="SUPFAM" id="SSF103473">
    <property type="entry name" value="MFS general substrate transporter"/>
    <property type="match status" value="1"/>
</dbReference>
<dbReference type="Gene3D" id="1.20.1250.20">
    <property type="entry name" value="MFS general substrate transporter like domains"/>
    <property type="match status" value="1"/>
</dbReference>
<evidence type="ECO:0000256" key="4">
    <source>
        <dbReference type="ARBA" id="ARBA00022692"/>
    </source>
</evidence>
<feature type="transmembrane region" description="Helical" evidence="7">
    <location>
        <begin position="346"/>
        <end position="370"/>
    </location>
</feature>
<feature type="transmembrane region" description="Helical" evidence="7">
    <location>
        <begin position="391"/>
        <end position="408"/>
    </location>
</feature>
<dbReference type="GO" id="GO:0022857">
    <property type="term" value="F:transmembrane transporter activity"/>
    <property type="evidence" value="ECO:0007669"/>
    <property type="project" value="InterPro"/>
</dbReference>
<comment type="similarity">
    <text evidence="2">Belongs to the major facilitator superfamily. Sugar transporter (TC 2.A.1.1) family.</text>
</comment>
<dbReference type="PRINTS" id="PR00171">
    <property type="entry name" value="SUGRTRNSPORT"/>
</dbReference>
<dbReference type="InterPro" id="IPR050814">
    <property type="entry name" value="Myo-inositol_Transporter"/>
</dbReference>
<evidence type="ECO:0000256" key="3">
    <source>
        <dbReference type="ARBA" id="ARBA00022448"/>
    </source>
</evidence>
<evidence type="ECO:0000313" key="9">
    <source>
        <dbReference type="EMBL" id="KKM98716.1"/>
    </source>
</evidence>
<dbReference type="GO" id="GO:0016020">
    <property type="term" value="C:membrane"/>
    <property type="evidence" value="ECO:0007669"/>
    <property type="project" value="UniProtKB-SubCell"/>
</dbReference>
<feature type="transmembrane region" description="Helical" evidence="7">
    <location>
        <begin position="21"/>
        <end position="41"/>
    </location>
</feature>
<proteinExistence type="inferred from homology"/>
<evidence type="ECO:0000256" key="2">
    <source>
        <dbReference type="ARBA" id="ARBA00010992"/>
    </source>
</evidence>
<feature type="domain" description="Major facilitator superfamily (MFS) profile" evidence="8">
    <location>
        <begin position="19"/>
        <end position="436"/>
    </location>
</feature>
<feature type="transmembrane region" description="Helical" evidence="7">
    <location>
        <begin position="110"/>
        <end position="132"/>
    </location>
</feature>
<dbReference type="AlphaFoldDB" id="A0A0F9MHF3"/>
<dbReference type="EMBL" id="LAZR01005587">
    <property type="protein sequence ID" value="KKM98716.1"/>
    <property type="molecule type" value="Genomic_DNA"/>
</dbReference>
<keyword evidence="5 7" id="KW-1133">Transmembrane helix</keyword>
<evidence type="ECO:0000259" key="8">
    <source>
        <dbReference type="PROSITE" id="PS50850"/>
    </source>
</evidence>
<evidence type="ECO:0000256" key="7">
    <source>
        <dbReference type="SAM" id="Phobius"/>
    </source>
</evidence>
<dbReference type="Pfam" id="PF00083">
    <property type="entry name" value="Sugar_tr"/>
    <property type="match status" value="1"/>
</dbReference>
<sequence>THKLYTTKSPLMNSKILRISLIAALAGFLFGFDTVVISGAEKKLQLLWNSSDWFHGTIVIGMALWGTVVGAIFGGIPTDKIGRRNTLIWIGVLYSVSAIGSAFANDPIVFAAARFIGGLGVGASTVAAPAYISEIAPAKDRGRLVGFYQFMLVFGILMAFVSNALFSNIGDNDWRWMVGIEAVPAIIYTLFVITVPKSPRWLLTKNRTEEARTVLATINPELTIEKLQADMNEGMDEHSASENIFMKKYRFPLMLAFFIAFFNQFSGINAFLYFAPRIFEAAGLGESTALLSSIGIGITNIIFTFAGIFLIDKLGRRQLMYIGSFGYIISLSLVAAAFILEWKGMSVPIFLFLFIASHAIGQGAVIWVFISEVFPNHLRGSGQAFGSSTHWVLAAIIPSLVPILFTEIGPGPVFAFFAFMMVLQLLFVRYFMPETKGVSLEDLSKSFRNKGI</sequence>
<comment type="caution">
    <text evidence="9">The sequence shown here is derived from an EMBL/GenBank/DDBJ whole genome shotgun (WGS) entry which is preliminary data.</text>
</comment>